<dbReference type="VEuPathDB" id="AmoebaDB:FDP41_011778"/>
<dbReference type="InterPro" id="IPR036250">
    <property type="entry name" value="AcylCo_DH-like_C"/>
</dbReference>
<dbReference type="RefSeq" id="XP_044566630.1">
    <property type="nucleotide sequence ID" value="XM_044702224.1"/>
</dbReference>
<dbReference type="EMBL" id="VFQX01000012">
    <property type="protein sequence ID" value="KAF0981917.1"/>
    <property type="molecule type" value="Genomic_DNA"/>
</dbReference>
<accession>A0A6A5BXC5</accession>
<dbReference type="AlphaFoldDB" id="A0A6A5BXC5"/>
<comment type="caution">
    <text evidence="1">The sequence shown here is derived from an EMBL/GenBank/DDBJ whole genome shotgun (WGS) entry which is preliminary data.</text>
</comment>
<sequence>MCRSTKSIGNAFNFNVRSQDIALKLCNAYVENHAIKVFMREALEVITSRRTQKPWTSFRTTCAVACLYLDSTYGFFLRHGLISGEQYGQLDEMMNSICESLTPLIPMLIKSFNFPEDILTNVPMGPKLVEMMAYDKIYE</sequence>
<dbReference type="OrthoDB" id="538336at2759"/>
<protein>
    <recommendedName>
        <fullName evidence="3">Acyl-CoA oxidase C-terminal domain-containing protein</fullName>
    </recommendedName>
</protein>
<dbReference type="SUPFAM" id="SSF47203">
    <property type="entry name" value="Acyl-CoA dehydrogenase C-terminal domain-like"/>
    <property type="match status" value="1"/>
</dbReference>
<evidence type="ECO:0000313" key="1">
    <source>
        <dbReference type="EMBL" id="KAF0981917.1"/>
    </source>
</evidence>
<evidence type="ECO:0000313" key="2">
    <source>
        <dbReference type="Proteomes" id="UP000444721"/>
    </source>
</evidence>
<organism evidence="1 2">
    <name type="scientific">Naegleria fowleri</name>
    <name type="common">Brain eating amoeba</name>
    <dbReference type="NCBI Taxonomy" id="5763"/>
    <lineage>
        <taxon>Eukaryota</taxon>
        <taxon>Discoba</taxon>
        <taxon>Heterolobosea</taxon>
        <taxon>Tetramitia</taxon>
        <taxon>Eutetramitia</taxon>
        <taxon>Vahlkampfiidae</taxon>
        <taxon>Naegleria</taxon>
    </lineage>
</organism>
<reference evidence="1 2" key="1">
    <citation type="journal article" date="2019" name="Sci. Rep.">
        <title>Nanopore sequencing improves the draft genome of the human pathogenic amoeba Naegleria fowleri.</title>
        <authorList>
            <person name="Liechti N."/>
            <person name="Schurch N."/>
            <person name="Bruggmann R."/>
            <person name="Wittwer M."/>
        </authorList>
    </citation>
    <scope>NUCLEOTIDE SEQUENCE [LARGE SCALE GENOMIC DNA]</scope>
    <source>
        <strain evidence="1 2">ATCC 30894</strain>
    </source>
</reference>
<dbReference type="Gene3D" id="1.20.140.10">
    <property type="entry name" value="Butyryl-CoA Dehydrogenase, subunit A, domain 3"/>
    <property type="match status" value="1"/>
</dbReference>
<gene>
    <name evidence="1" type="ORF">FDP41_011778</name>
</gene>
<dbReference type="VEuPathDB" id="AmoebaDB:NfTy_021610"/>
<keyword evidence="2" id="KW-1185">Reference proteome</keyword>
<evidence type="ECO:0008006" key="3">
    <source>
        <dbReference type="Google" id="ProtNLM"/>
    </source>
</evidence>
<dbReference type="Proteomes" id="UP000444721">
    <property type="component" value="Unassembled WGS sequence"/>
</dbReference>
<dbReference type="GeneID" id="68118993"/>
<name>A0A6A5BXC5_NAEFO</name>
<proteinExistence type="predicted"/>
<dbReference type="GO" id="GO:0016627">
    <property type="term" value="F:oxidoreductase activity, acting on the CH-CH group of donors"/>
    <property type="evidence" value="ECO:0007669"/>
    <property type="project" value="InterPro"/>
</dbReference>
<dbReference type="VEuPathDB" id="AmoebaDB:NF0002540"/>